<evidence type="ECO:0000256" key="1">
    <source>
        <dbReference type="ARBA" id="ARBA00004273"/>
    </source>
</evidence>
<gene>
    <name evidence="8" type="ORF">PBRA_002801</name>
    <name evidence="9" type="ORF">PLBR_LOCUS2156</name>
</gene>
<dbReference type="Proteomes" id="UP000039324">
    <property type="component" value="Unassembled WGS sequence"/>
</dbReference>
<evidence type="ECO:0000256" key="4">
    <source>
        <dbReference type="ARBA" id="ARBA00023128"/>
    </source>
</evidence>
<evidence type="ECO:0000256" key="6">
    <source>
        <dbReference type="SAM" id="MobiDB-lite"/>
    </source>
</evidence>
<keyword evidence="4 9" id="KW-0496">Mitochondrion</keyword>
<evidence type="ECO:0000313" key="10">
    <source>
        <dbReference type="Proteomes" id="UP000039324"/>
    </source>
</evidence>
<dbReference type="OrthoDB" id="5947505at2759"/>
<accession>A0A0G4J640</accession>
<dbReference type="AlphaFoldDB" id="A0A0G4J640"/>
<keyword evidence="2" id="KW-0999">Mitochondrion inner membrane</keyword>
<evidence type="ECO:0000256" key="3">
    <source>
        <dbReference type="ARBA" id="ARBA00022946"/>
    </source>
</evidence>
<name>A0A0G4J640_PLABS</name>
<geneLocation type="mitochondrion" evidence="9"/>
<dbReference type="InterPro" id="IPR036418">
    <property type="entry name" value="Cyt_c_oxidase_su6a_sf"/>
</dbReference>
<keyword evidence="5 7" id="KW-0472">Membrane</keyword>
<reference evidence="9 11" key="2">
    <citation type="submission" date="2018-03" db="EMBL/GenBank/DDBJ databases">
        <authorList>
            <person name="Fogelqvist J."/>
        </authorList>
    </citation>
    <scope>NUCLEOTIDE SEQUENCE [LARGE SCALE GENOMIC DNA]</scope>
</reference>
<comment type="subcellular location">
    <subcellularLocation>
        <location evidence="1">Mitochondrion inner membrane</location>
    </subcellularLocation>
</comment>
<protein>
    <submittedName>
        <fullName evidence="8">Uncharacterized protein</fullName>
    </submittedName>
</protein>
<evidence type="ECO:0000256" key="7">
    <source>
        <dbReference type="SAM" id="Phobius"/>
    </source>
</evidence>
<sequence>MTRLGKLLFGTAHLDPGSAMWKRITMFFGFPLVGAYGAYVFAHEMSHEEHFEKPDLAYLNIRKKAFPWKHGDVCSLFDKHCKEKVAAQEAGENWKTAWHHKGDDSEAAAGHGH</sequence>
<proteinExistence type="predicted"/>
<keyword evidence="10" id="KW-1185">Reference proteome</keyword>
<keyword evidence="7" id="KW-0812">Transmembrane</keyword>
<evidence type="ECO:0000313" key="9">
    <source>
        <dbReference type="EMBL" id="SPQ94941.1"/>
    </source>
</evidence>
<dbReference type="InterPro" id="IPR001349">
    <property type="entry name" value="Cyt_c_oxidase_su6a"/>
</dbReference>
<evidence type="ECO:0000256" key="2">
    <source>
        <dbReference type="ARBA" id="ARBA00022792"/>
    </source>
</evidence>
<evidence type="ECO:0000256" key="5">
    <source>
        <dbReference type="ARBA" id="ARBA00023136"/>
    </source>
</evidence>
<dbReference type="SUPFAM" id="SSF81411">
    <property type="entry name" value="Mitochondrial cytochrome c oxidase subunit VIa"/>
    <property type="match status" value="1"/>
</dbReference>
<dbReference type="GO" id="GO:0005743">
    <property type="term" value="C:mitochondrial inner membrane"/>
    <property type="evidence" value="ECO:0007669"/>
    <property type="project" value="UniProtKB-SubCell"/>
</dbReference>
<reference evidence="8 10" key="1">
    <citation type="submission" date="2015-02" db="EMBL/GenBank/DDBJ databases">
        <authorList>
            <person name="Chooi Y.-H."/>
        </authorList>
    </citation>
    <scope>NUCLEOTIDE SEQUENCE [LARGE SCALE GENOMIC DNA]</scope>
    <source>
        <strain evidence="8">E3</strain>
    </source>
</reference>
<organism evidence="8 10">
    <name type="scientific">Plasmodiophora brassicae</name>
    <name type="common">Clubroot disease agent</name>
    <dbReference type="NCBI Taxonomy" id="37360"/>
    <lineage>
        <taxon>Eukaryota</taxon>
        <taxon>Sar</taxon>
        <taxon>Rhizaria</taxon>
        <taxon>Endomyxa</taxon>
        <taxon>Phytomyxea</taxon>
        <taxon>Plasmodiophorida</taxon>
        <taxon>Plasmodiophoridae</taxon>
        <taxon>Plasmodiophora</taxon>
    </lineage>
</organism>
<dbReference type="Pfam" id="PF02046">
    <property type="entry name" value="COX6A"/>
    <property type="match status" value="1"/>
</dbReference>
<feature type="transmembrane region" description="Helical" evidence="7">
    <location>
        <begin position="20"/>
        <end position="42"/>
    </location>
</feature>
<keyword evidence="3" id="KW-0809">Transit peptide</keyword>
<dbReference type="EMBL" id="OVEO01000003">
    <property type="protein sequence ID" value="SPQ94941.1"/>
    <property type="molecule type" value="Genomic_DNA"/>
</dbReference>
<dbReference type="Gene3D" id="4.10.95.10">
    <property type="entry name" value="Cytochrome c oxidase, subunit VIa"/>
    <property type="match status" value="1"/>
</dbReference>
<dbReference type="Proteomes" id="UP000290189">
    <property type="component" value="Unassembled WGS sequence"/>
</dbReference>
<evidence type="ECO:0000313" key="11">
    <source>
        <dbReference type="Proteomes" id="UP000290189"/>
    </source>
</evidence>
<feature type="region of interest" description="Disordered" evidence="6">
    <location>
        <begin position="92"/>
        <end position="113"/>
    </location>
</feature>
<evidence type="ECO:0000313" key="8">
    <source>
        <dbReference type="EMBL" id="CEP02834.1"/>
    </source>
</evidence>
<dbReference type="EMBL" id="CDSF01000133">
    <property type="protein sequence ID" value="CEP02834.1"/>
    <property type="molecule type" value="Genomic_DNA"/>
</dbReference>
<keyword evidence="7" id="KW-1133">Transmembrane helix</keyword>